<keyword evidence="3 5" id="KW-0456">Lyase</keyword>
<proteinExistence type="inferred from homology"/>
<accession>A0A1N5U730</accession>
<evidence type="ECO:0000313" key="7">
    <source>
        <dbReference type="EMBL" id="SIM56614.1"/>
    </source>
</evidence>
<protein>
    <recommendedName>
        <fullName evidence="5">Ferrochelatase</fullName>
        <ecNumber evidence="5">4.98.1.1</ecNumber>
    </recommendedName>
    <alternativeName>
        <fullName evidence="5">Heme synthase</fullName>
    </alternativeName>
    <alternativeName>
        <fullName evidence="5">Protoheme ferro-lyase</fullName>
    </alternativeName>
</protein>
<keyword evidence="5" id="KW-0963">Cytoplasm</keyword>
<dbReference type="UniPathway" id="UPA00252">
    <property type="reaction ID" value="UER00325"/>
</dbReference>
<keyword evidence="4 5" id="KW-0627">Porphyrin biosynthesis</keyword>
<dbReference type="EC" id="4.98.1.1" evidence="5"/>
<dbReference type="GO" id="GO:0006783">
    <property type="term" value="P:heme biosynthetic process"/>
    <property type="evidence" value="ECO:0007669"/>
    <property type="project" value="UniProtKB-UniRule"/>
</dbReference>
<dbReference type="Gene3D" id="3.40.50.1400">
    <property type="match status" value="2"/>
</dbReference>
<reference evidence="7 8" key="1">
    <citation type="submission" date="2016-04" db="EMBL/GenBank/DDBJ databases">
        <authorList>
            <person name="Evans L.H."/>
            <person name="Alamgir A."/>
            <person name="Owens N."/>
            <person name="Weber N.D."/>
            <person name="Virtaneva K."/>
            <person name="Barbian K."/>
            <person name="Babar A."/>
            <person name="Rosenke K."/>
        </authorList>
    </citation>
    <scope>NUCLEOTIDE SEQUENCE [LARGE SCALE GENOMIC DNA]</scope>
    <source>
        <strain evidence="8">S5(T) (JCM 30642 \VKM B-2941)</strain>
    </source>
</reference>
<organism evidence="7 8">
    <name type="scientific">Cuniculiplasma divulgatum</name>
    <dbReference type="NCBI Taxonomy" id="1673428"/>
    <lineage>
        <taxon>Archaea</taxon>
        <taxon>Methanobacteriati</taxon>
        <taxon>Thermoplasmatota</taxon>
        <taxon>Thermoplasmata</taxon>
        <taxon>Thermoplasmatales</taxon>
        <taxon>Cuniculiplasmataceae</taxon>
        <taxon>Cuniculiplasma</taxon>
    </lineage>
</organism>
<dbReference type="Proteomes" id="UP000195607">
    <property type="component" value="Chromosome I"/>
</dbReference>
<feature type="binding site" evidence="5">
    <location>
        <position position="168"/>
    </location>
    <ligand>
        <name>Fe(2+)</name>
        <dbReference type="ChEBI" id="CHEBI:29033"/>
    </ligand>
</feature>
<comment type="subcellular location">
    <subcellularLocation>
        <location evidence="5">Cytoplasm</location>
    </subcellularLocation>
</comment>
<comment type="similarity">
    <text evidence="5 6">Belongs to the ferrochelatase family.</text>
</comment>
<dbReference type="CDD" id="cd03411">
    <property type="entry name" value="Ferrochelatase_N"/>
    <property type="match status" value="1"/>
</dbReference>
<dbReference type="GO" id="GO:0005737">
    <property type="term" value="C:cytoplasm"/>
    <property type="evidence" value="ECO:0007669"/>
    <property type="project" value="UniProtKB-SubCell"/>
</dbReference>
<dbReference type="RefSeq" id="WP_148689684.1">
    <property type="nucleotide sequence ID" value="NZ_LT671858.1"/>
</dbReference>
<dbReference type="AlphaFoldDB" id="A0A1N5U730"/>
<dbReference type="CDD" id="cd00419">
    <property type="entry name" value="Ferrochelatase_C"/>
    <property type="match status" value="1"/>
</dbReference>
<dbReference type="InterPro" id="IPR033644">
    <property type="entry name" value="Ferrochelatase_C"/>
</dbReference>
<dbReference type="SUPFAM" id="SSF53800">
    <property type="entry name" value="Chelatase"/>
    <property type="match status" value="1"/>
</dbReference>
<keyword evidence="1 5" id="KW-0408">Iron</keyword>
<comment type="catalytic activity">
    <reaction evidence="5">
        <text>heme b + 2 H(+) = protoporphyrin IX + Fe(2+)</text>
        <dbReference type="Rhea" id="RHEA:22584"/>
        <dbReference type="ChEBI" id="CHEBI:15378"/>
        <dbReference type="ChEBI" id="CHEBI:29033"/>
        <dbReference type="ChEBI" id="CHEBI:57306"/>
        <dbReference type="ChEBI" id="CHEBI:60344"/>
        <dbReference type="EC" id="4.98.1.1"/>
    </reaction>
</comment>
<dbReference type="GO" id="GO:0004325">
    <property type="term" value="F:ferrochelatase activity"/>
    <property type="evidence" value="ECO:0007669"/>
    <property type="project" value="UniProtKB-UniRule"/>
</dbReference>
<dbReference type="GO" id="GO:0046872">
    <property type="term" value="F:metal ion binding"/>
    <property type="evidence" value="ECO:0007669"/>
    <property type="project" value="UniProtKB-KW"/>
</dbReference>
<dbReference type="NCBIfam" id="TIGR00109">
    <property type="entry name" value="hemH"/>
    <property type="match status" value="1"/>
</dbReference>
<evidence type="ECO:0000256" key="5">
    <source>
        <dbReference type="HAMAP-Rule" id="MF_00323"/>
    </source>
</evidence>
<evidence type="ECO:0000256" key="4">
    <source>
        <dbReference type="ARBA" id="ARBA00023244"/>
    </source>
</evidence>
<gene>
    <name evidence="5" type="primary">hemH</name>
    <name evidence="7" type="ORF">CSP5_0831</name>
</gene>
<keyword evidence="5" id="KW-0479">Metal-binding</keyword>
<dbReference type="HAMAP" id="MF_00323">
    <property type="entry name" value="Ferrochelatase"/>
    <property type="match status" value="1"/>
</dbReference>
<evidence type="ECO:0000256" key="2">
    <source>
        <dbReference type="ARBA" id="ARBA00023133"/>
    </source>
</evidence>
<keyword evidence="2 5" id="KW-0350">Heme biosynthesis</keyword>
<dbReference type="InterPro" id="IPR001015">
    <property type="entry name" value="Ferrochelatase"/>
</dbReference>
<evidence type="ECO:0000256" key="6">
    <source>
        <dbReference type="RuleBase" id="RU004185"/>
    </source>
</evidence>
<dbReference type="PANTHER" id="PTHR11108:SF1">
    <property type="entry name" value="FERROCHELATASE, MITOCHONDRIAL"/>
    <property type="match status" value="1"/>
</dbReference>
<dbReference type="InterPro" id="IPR033659">
    <property type="entry name" value="Ferrochelatase_N"/>
</dbReference>
<dbReference type="Pfam" id="PF00762">
    <property type="entry name" value="Ferrochelatase"/>
    <property type="match status" value="1"/>
</dbReference>
<name>A0A1N5U730_9ARCH</name>
<dbReference type="GeneID" id="41588105"/>
<sequence>MKNALLMMAYGSPERKEDIMDYLRDVYGGREPPKFAIEETENKYSRFGFKSPSSEILRKLTNQVKDSIEDLDVYMAFKHWKPSIEELVIKLRETGYERIELLPLFPIKNTSIQGSYIDPFNRVLKKLDYDPEVQSISGMTDAPSLTKFWVDSVKRVYNPGDFLIFSAHSLPHSIDQESEYYNIFKTWSNQIARKLGIKEFEFAFQSRGSYGDTWLEPSVYKVLENIENGMYNNVVTVPIGFIYDHLEVLYDLDFLFGNKVLEKGMGYKRAELPNNSMLMIETIKECVEMMKDE</sequence>
<dbReference type="EMBL" id="LT671858">
    <property type="protein sequence ID" value="SIM56614.1"/>
    <property type="molecule type" value="Genomic_DNA"/>
</dbReference>
<comment type="function">
    <text evidence="5">Catalyzes the ferrous insertion into protoporphyrin IX.</text>
</comment>
<feature type="binding site" evidence="5">
    <location>
        <position position="247"/>
    </location>
    <ligand>
        <name>Fe(2+)</name>
        <dbReference type="ChEBI" id="CHEBI:29033"/>
    </ligand>
</feature>
<comment type="pathway">
    <text evidence="5">Porphyrin-containing compound metabolism; protoheme biosynthesis; protoheme from protoporphyrin-IX: step 1/1.</text>
</comment>
<evidence type="ECO:0000313" key="8">
    <source>
        <dbReference type="Proteomes" id="UP000195607"/>
    </source>
</evidence>
<evidence type="ECO:0000256" key="3">
    <source>
        <dbReference type="ARBA" id="ARBA00023239"/>
    </source>
</evidence>
<evidence type="ECO:0000256" key="1">
    <source>
        <dbReference type="ARBA" id="ARBA00023004"/>
    </source>
</evidence>
<dbReference type="PANTHER" id="PTHR11108">
    <property type="entry name" value="FERROCHELATASE"/>
    <property type="match status" value="1"/>
</dbReference>